<organism evidence="2 3">
    <name type="scientific">Bacillus infantis</name>
    <dbReference type="NCBI Taxonomy" id="324767"/>
    <lineage>
        <taxon>Bacteria</taxon>
        <taxon>Bacillati</taxon>
        <taxon>Bacillota</taxon>
        <taxon>Bacilli</taxon>
        <taxon>Bacillales</taxon>
        <taxon>Bacillaceae</taxon>
        <taxon>Bacillus</taxon>
    </lineage>
</organism>
<evidence type="ECO:0000313" key="2">
    <source>
        <dbReference type="EMBL" id="TYS45849.1"/>
    </source>
</evidence>
<sequence length="101" mass="12071">MILSYKNRRQNYMNSEYKPNQFNQDQYLSSIHDLADKDSWKTRKILSQETTEYTDAVNEVIGKVQGEWLEAKRYDEIDKALDDKDEERFQALTSENWEAVL</sequence>
<dbReference type="InterPro" id="IPR014957">
    <property type="entry name" value="IDEAL_dom"/>
</dbReference>
<dbReference type="Gene3D" id="4.10.810.10">
    <property type="entry name" value="Virus Scaffolding Protein, Chain A"/>
    <property type="match status" value="1"/>
</dbReference>
<dbReference type="AlphaFoldDB" id="A0A5D4R576"/>
<evidence type="ECO:0000259" key="1">
    <source>
        <dbReference type="Pfam" id="PF08858"/>
    </source>
</evidence>
<gene>
    <name evidence="2" type="ORF">FZD51_17525</name>
</gene>
<evidence type="ECO:0000313" key="3">
    <source>
        <dbReference type="Proteomes" id="UP000322139"/>
    </source>
</evidence>
<dbReference type="EMBL" id="VTER01000009">
    <property type="protein sequence ID" value="TYS45849.1"/>
    <property type="molecule type" value="Genomic_DNA"/>
</dbReference>
<accession>A0A5D4R576</accession>
<proteinExistence type="predicted"/>
<feature type="domain" description="IDEAL" evidence="1">
    <location>
        <begin position="75"/>
        <end position="95"/>
    </location>
</feature>
<dbReference type="Proteomes" id="UP000322139">
    <property type="component" value="Unassembled WGS sequence"/>
</dbReference>
<dbReference type="InterPro" id="IPR027393">
    <property type="entry name" value="Virus_scaffolding_prot_C"/>
</dbReference>
<name>A0A5D4R576_9BACI</name>
<dbReference type="Pfam" id="PF08858">
    <property type="entry name" value="IDEAL"/>
    <property type="match status" value="1"/>
</dbReference>
<protein>
    <submittedName>
        <fullName evidence="2">IDEAL domain-containing protein</fullName>
    </submittedName>
</protein>
<reference evidence="2 3" key="1">
    <citation type="submission" date="2019-08" db="EMBL/GenBank/DDBJ databases">
        <title>Bacillus genomes from the desert of Cuatro Cienegas, Coahuila.</title>
        <authorList>
            <person name="Olmedo-Alvarez G."/>
        </authorList>
    </citation>
    <scope>NUCLEOTIDE SEQUENCE [LARGE SCALE GENOMIC DNA]</scope>
    <source>
        <strain evidence="2 3">CH446_14T</strain>
    </source>
</reference>
<comment type="caution">
    <text evidence="2">The sequence shown here is derived from an EMBL/GenBank/DDBJ whole genome shotgun (WGS) entry which is preliminary data.</text>
</comment>